<dbReference type="SUPFAM" id="SSF56219">
    <property type="entry name" value="DNase I-like"/>
    <property type="match status" value="1"/>
</dbReference>
<protein>
    <recommendedName>
        <fullName evidence="1">Reverse transcriptase domain-containing protein</fullName>
    </recommendedName>
</protein>
<evidence type="ECO:0000313" key="2">
    <source>
        <dbReference type="EMBL" id="GBM74489.1"/>
    </source>
</evidence>
<comment type="caution">
    <text evidence="2">The sequence shown here is derived from an EMBL/GenBank/DDBJ whole genome shotgun (WGS) entry which is preliminary data.</text>
</comment>
<sequence>MLATTEKQLNPDIILVQEPYVLEGKIEGLPSFWKSWLSKNNKAGIIALPSCNNPVFLFSSNEIVAIKIQANSSPFTIISSYSSPYSAIEHNLDETHQLIHSLQGEDFLLGADLNVHSQTWGYSNTDTRGEKVSDFISSTNGHLLNTKDAPPTFIQRDSKGWPDLSIASSSVLAVNSDWQVLDNIESYSDHKIISITINKDQHILKYNRFKTIFGGHKKFSTILKSKAHSILKRISDTVHPEDIDDLTVFIQQELNFACRKAYKLKKTPTTPTISWWNSNLETKKKEITALKRRAERSNGLVKTHFEIKAKMKLSIFKKEVLQAKRNSFKKNCSQENEAYGKFFKMAFQKTAPPTDIFSQINNDQNGSPLEIAQSILQSVYPITTDVTAQNTSSQPHNLEPPFTNKELKTIIKTLPNNKAPGNDGIDFIIINKSSNHVHPSSGISLTNVYNSKGFQHLLKMASLSFFIKKARNQETSLLTGQLPFYQHWGKSVDLALSTLVSKLEESKRKDLQTLFISIDIKGAFDNLQYSSIKNSIDKIATKSNITETLKDILNNRKVIIQTQIGPSSWPQTRGCAQGSCSGPAFWNLVADNILNADWPPYVHLQAFADDFAFVISHRTKKGVQELAKKAIQIFSNWVTSNKLEISFDKTKYMYIGKLAHCR</sequence>
<dbReference type="InterPro" id="IPR005135">
    <property type="entry name" value="Endo/exonuclease/phosphatase"/>
</dbReference>
<dbReference type="Pfam" id="PF14529">
    <property type="entry name" value="Exo_endo_phos_2"/>
    <property type="match status" value="1"/>
</dbReference>
<reference evidence="2 3" key="1">
    <citation type="journal article" date="2019" name="Sci. Rep.">
        <title>Orb-weaving spider Araneus ventricosus genome elucidates the spidroin gene catalogue.</title>
        <authorList>
            <person name="Kono N."/>
            <person name="Nakamura H."/>
            <person name="Ohtoshi R."/>
            <person name="Moran D.A.P."/>
            <person name="Shinohara A."/>
            <person name="Yoshida Y."/>
            <person name="Fujiwara M."/>
            <person name="Mori M."/>
            <person name="Tomita M."/>
            <person name="Arakawa K."/>
        </authorList>
    </citation>
    <scope>NUCLEOTIDE SEQUENCE [LARGE SCALE GENOMIC DNA]</scope>
</reference>
<dbReference type="GO" id="GO:0003824">
    <property type="term" value="F:catalytic activity"/>
    <property type="evidence" value="ECO:0007669"/>
    <property type="project" value="InterPro"/>
</dbReference>
<gene>
    <name evidence="2" type="ORF">AVEN_118835_1</name>
</gene>
<evidence type="ECO:0000313" key="3">
    <source>
        <dbReference type="Proteomes" id="UP000499080"/>
    </source>
</evidence>
<dbReference type="PANTHER" id="PTHR36688:SF1">
    <property type="entry name" value="ENDONUCLEASE_EXONUCLEASE_PHOSPHATASE DOMAIN-CONTAINING PROTEIN"/>
    <property type="match status" value="1"/>
</dbReference>
<dbReference type="EMBL" id="BGPR01105870">
    <property type="protein sequence ID" value="GBM74489.1"/>
    <property type="molecule type" value="Genomic_DNA"/>
</dbReference>
<evidence type="ECO:0000259" key="1">
    <source>
        <dbReference type="PROSITE" id="PS50878"/>
    </source>
</evidence>
<dbReference type="PROSITE" id="PS50878">
    <property type="entry name" value="RT_POL"/>
    <property type="match status" value="1"/>
</dbReference>
<feature type="domain" description="Reverse transcriptase" evidence="1">
    <location>
        <begin position="447"/>
        <end position="662"/>
    </location>
</feature>
<dbReference type="InterPro" id="IPR036691">
    <property type="entry name" value="Endo/exonu/phosph_ase_sf"/>
</dbReference>
<proteinExistence type="predicted"/>
<dbReference type="AlphaFoldDB" id="A0A4Y2IB33"/>
<dbReference type="OrthoDB" id="415822at2759"/>
<dbReference type="Proteomes" id="UP000499080">
    <property type="component" value="Unassembled WGS sequence"/>
</dbReference>
<dbReference type="InterPro" id="IPR000477">
    <property type="entry name" value="RT_dom"/>
</dbReference>
<dbReference type="InterPro" id="IPR052560">
    <property type="entry name" value="RdDP_mobile_element"/>
</dbReference>
<keyword evidence="3" id="KW-1185">Reference proteome</keyword>
<name>A0A4Y2IB33_ARAVE</name>
<accession>A0A4Y2IB33</accession>
<dbReference type="PANTHER" id="PTHR36688">
    <property type="entry name" value="ENDO/EXONUCLEASE/PHOSPHATASE DOMAIN-CONTAINING PROTEIN"/>
    <property type="match status" value="1"/>
</dbReference>
<dbReference type="Pfam" id="PF00078">
    <property type="entry name" value="RVT_1"/>
    <property type="match status" value="1"/>
</dbReference>
<organism evidence="2 3">
    <name type="scientific">Araneus ventricosus</name>
    <name type="common">Orbweaver spider</name>
    <name type="synonym">Epeira ventricosa</name>
    <dbReference type="NCBI Taxonomy" id="182803"/>
    <lineage>
        <taxon>Eukaryota</taxon>
        <taxon>Metazoa</taxon>
        <taxon>Ecdysozoa</taxon>
        <taxon>Arthropoda</taxon>
        <taxon>Chelicerata</taxon>
        <taxon>Arachnida</taxon>
        <taxon>Araneae</taxon>
        <taxon>Araneomorphae</taxon>
        <taxon>Entelegynae</taxon>
        <taxon>Araneoidea</taxon>
        <taxon>Araneidae</taxon>
        <taxon>Araneus</taxon>
    </lineage>
</organism>
<dbReference type="Gene3D" id="3.60.10.10">
    <property type="entry name" value="Endonuclease/exonuclease/phosphatase"/>
    <property type="match status" value="1"/>
</dbReference>